<reference evidence="3 4" key="1">
    <citation type="submission" date="2012-08" db="EMBL/GenBank/DDBJ databases">
        <title>Oryza genome evolution.</title>
        <authorList>
            <person name="Wing R.A."/>
        </authorList>
    </citation>
    <scope>NUCLEOTIDE SEQUENCE</scope>
</reference>
<feature type="transmembrane region" description="Helical" evidence="2">
    <location>
        <begin position="76"/>
        <end position="102"/>
    </location>
</feature>
<keyword evidence="4" id="KW-1185">Reference proteome</keyword>
<proteinExistence type="predicted"/>
<evidence type="ECO:0000256" key="1">
    <source>
        <dbReference type="SAM" id="MobiDB-lite"/>
    </source>
</evidence>
<evidence type="ECO:0000313" key="3">
    <source>
        <dbReference type="EnsemblPlants" id="LPERR06G21370.1"/>
    </source>
</evidence>
<evidence type="ECO:0000313" key="4">
    <source>
        <dbReference type="Proteomes" id="UP000032180"/>
    </source>
</evidence>
<accession>A0A0D9WTJ7</accession>
<organism evidence="3 4">
    <name type="scientific">Leersia perrieri</name>
    <dbReference type="NCBI Taxonomy" id="77586"/>
    <lineage>
        <taxon>Eukaryota</taxon>
        <taxon>Viridiplantae</taxon>
        <taxon>Streptophyta</taxon>
        <taxon>Embryophyta</taxon>
        <taxon>Tracheophyta</taxon>
        <taxon>Spermatophyta</taxon>
        <taxon>Magnoliopsida</taxon>
        <taxon>Liliopsida</taxon>
        <taxon>Poales</taxon>
        <taxon>Poaceae</taxon>
        <taxon>BOP clade</taxon>
        <taxon>Oryzoideae</taxon>
        <taxon>Oryzeae</taxon>
        <taxon>Oryzinae</taxon>
        <taxon>Leersia</taxon>
    </lineage>
</organism>
<reference evidence="3" key="3">
    <citation type="submission" date="2015-04" db="UniProtKB">
        <authorList>
            <consortium name="EnsemblPlants"/>
        </authorList>
    </citation>
    <scope>IDENTIFICATION</scope>
</reference>
<evidence type="ECO:0000256" key="2">
    <source>
        <dbReference type="SAM" id="Phobius"/>
    </source>
</evidence>
<dbReference type="EnsemblPlants" id="LPERR06G21370.1">
    <property type="protein sequence ID" value="LPERR06G21370.1"/>
    <property type="gene ID" value="LPERR06G21370"/>
</dbReference>
<dbReference type="AlphaFoldDB" id="A0A0D9WTJ7"/>
<dbReference type="Gramene" id="LPERR06G21370.1">
    <property type="protein sequence ID" value="LPERR06G21370.1"/>
    <property type="gene ID" value="LPERR06G21370"/>
</dbReference>
<feature type="compositionally biased region" description="Low complexity" evidence="1">
    <location>
        <begin position="112"/>
        <end position="123"/>
    </location>
</feature>
<dbReference type="HOGENOM" id="CLU_1613205_0_0_1"/>
<dbReference type="Proteomes" id="UP000032180">
    <property type="component" value="Chromosome 6"/>
</dbReference>
<keyword evidence="2" id="KW-0472">Membrane</keyword>
<sequence>MTAVDDTWKLAKTTVRRRSMEATEAGGAAGQIWCRRAQIRRPQGYSAWVCGGLTAPRGCAAAARCRGSYGAAGSGVLLALCGGSCCIAEAICFGWLLAYWIYGQAFGTSSGRGVEARGGVARRPGGEGPGGERRREAHTVMPNVAREPLLLSLGLGAAGGILRWI</sequence>
<keyword evidence="2" id="KW-0812">Transmembrane</keyword>
<feature type="region of interest" description="Disordered" evidence="1">
    <location>
        <begin position="112"/>
        <end position="137"/>
    </location>
</feature>
<name>A0A0D9WTJ7_9ORYZ</name>
<reference evidence="4" key="2">
    <citation type="submission" date="2013-12" db="EMBL/GenBank/DDBJ databases">
        <authorList>
            <person name="Yu Y."/>
            <person name="Lee S."/>
            <person name="de Baynast K."/>
            <person name="Wissotski M."/>
            <person name="Liu L."/>
            <person name="Talag J."/>
            <person name="Goicoechea J."/>
            <person name="Angelova A."/>
            <person name="Jetty R."/>
            <person name="Kudrna D."/>
            <person name="Golser W."/>
            <person name="Rivera L."/>
            <person name="Zhang J."/>
            <person name="Wing R."/>
        </authorList>
    </citation>
    <scope>NUCLEOTIDE SEQUENCE</scope>
</reference>
<keyword evidence="2" id="KW-1133">Transmembrane helix</keyword>
<protein>
    <submittedName>
        <fullName evidence="3">Uncharacterized protein</fullName>
    </submittedName>
</protein>